<dbReference type="ChiTaRS" id="PLAUR">
    <property type="organism name" value="human"/>
</dbReference>
<dbReference type="OpenTargets" id="ENSG00000011422"/>
<dbReference type="HGNC" id="HGNC:9053">
    <property type="gene designation" value="PLAUR"/>
</dbReference>
<accession>M0R0L1</accession>
<evidence type="ECO:0000313" key="4">
    <source>
        <dbReference type="Proteomes" id="UP000005640"/>
    </source>
</evidence>
<evidence type="ECO:0000256" key="2">
    <source>
        <dbReference type="SAM" id="SignalP"/>
    </source>
</evidence>
<dbReference type="Ensembl" id="ENST00000597107.1">
    <property type="protein sequence ID" value="ENSP00000471307.1"/>
    <property type="gene ID" value="ENSG00000011422.12"/>
</dbReference>
<protein>
    <submittedName>
        <fullName evidence="3">Plasminogen activator, urokinase receptor</fullName>
    </submittedName>
</protein>
<keyword evidence="2" id="KW-0732">Signal</keyword>
<reference evidence="3" key="4">
    <citation type="submission" date="2025-08" db="UniProtKB">
        <authorList>
            <consortium name="Ensembl"/>
        </authorList>
    </citation>
    <scope>IDENTIFICATION</scope>
</reference>
<sequence length="46" mass="5449">MGHPPLLPLLLLLHTCVPAWATARDSISKKKKRKKKERRNLRRYNL</sequence>
<dbReference type="EMBL" id="AC005525">
    <property type="status" value="NOT_ANNOTATED_CDS"/>
    <property type="molecule type" value="Genomic_DNA"/>
</dbReference>
<dbReference type="HOGENOM" id="CLU_3191084_0_0_1"/>
<feature type="region of interest" description="Disordered" evidence="1">
    <location>
        <begin position="25"/>
        <end position="46"/>
    </location>
</feature>
<dbReference type="Bgee" id="ENSG00000011422">
    <property type="expression patterns" value="Expressed in periodontal ligament and 192 other cell types or tissues"/>
</dbReference>
<proteinExistence type="predicted"/>
<dbReference type="ExpressionAtlas" id="M0R0L1">
    <property type="expression patterns" value="baseline and differential"/>
</dbReference>
<name>M0R0L1_HUMAN</name>
<dbReference type="VEuPathDB" id="HostDB:ENSG00000011422"/>
<feature type="signal peptide" evidence="2">
    <location>
        <begin position="1"/>
        <end position="21"/>
    </location>
</feature>
<gene>
    <name evidence="3" type="primary">PLAUR</name>
</gene>
<dbReference type="UCSC" id="uc060zmy.1">
    <property type="organism name" value="human"/>
</dbReference>
<dbReference type="Proteomes" id="UP000005640">
    <property type="component" value="Chromosome 19"/>
</dbReference>
<feature type="compositionally biased region" description="Basic residues" evidence="1">
    <location>
        <begin position="29"/>
        <end position="46"/>
    </location>
</feature>
<reference evidence="3" key="5">
    <citation type="submission" date="2025-09" db="UniProtKB">
        <authorList>
            <consortium name="Ensembl"/>
        </authorList>
    </citation>
    <scope>IDENTIFICATION</scope>
</reference>
<reference evidence="3 4" key="3">
    <citation type="journal article" date="2004" name="Nature">
        <title>Finishing the euchromatic sequence of the human genome.</title>
        <authorList>
            <consortium name="International Human Genome Sequencing Consortium"/>
        </authorList>
    </citation>
    <scope>NUCLEOTIDE SEQUENCE [LARGE SCALE GENOMIC DNA]</scope>
</reference>
<dbReference type="EMBL" id="AC006953">
    <property type="status" value="NOT_ANNOTATED_CDS"/>
    <property type="molecule type" value="Genomic_DNA"/>
</dbReference>
<evidence type="ECO:0000256" key="1">
    <source>
        <dbReference type="SAM" id="MobiDB-lite"/>
    </source>
</evidence>
<dbReference type="OrthoDB" id="5945173at2759"/>
<feature type="chain" id="PRO_5004005327" evidence="2">
    <location>
        <begin position="22"/>
        <end position="46"/>
    </location>
</feature>
<keyword evidence="4" id="KW-1185">Reference proteome</keyword>
<dbReference type="Ensembl" id="ENST00000597107.1">
    <property type="protein sequence ID" value="ENSP00000471307.1"/>
    <property type="gene ID" value="ENSG00000011422.13"/>
</dbReference>
<dbReference type="AlphaFoldDB" id="M0R0L1"/>
<evidence type="ECO:0000313" key="3">
    <source>
        <dbReference type="Ensembl" id="ENSP00000471307.1"/>
    </source>
</evidence>
<reference evidence="3 4" key="2">
    <citation type="journal article" date="2004" name="Nature">
        <title>The DNA sequence and biology of human chromosome 19.</title>
        <authorList>
            <person name="Grimwood J."/>
            <person name="Gordon L.A."/>
            <person name="Olsen A."/>
            <person name="Terry A."/>
            <person name="Schmutz J."/>
            <person name="Lamerdin J."/>
            <person name="Hellsten U."/>
            <person name="Goodstein D."/>
            <person name="Couronne O."/>
            <person name="Tran-Gyamfi M."/>
            <person name="Aerts A."/>
            <person name="Altherr M."/>
            <person name="Ashworth L."/>
            <person name="Bajorek E."/>
            <person name="Black S."/>
            <person name="Branscomb E."/>
            <person name="Caenepeel S."/>
            <person name="Carrano A."/>
            <person name="Caoile C."/>
            <person name="Chan Y.M."/>
            <person name="Christensen M."/>
            <person name="Cleland C.A."/>
            <person name="Copeland A."/>
            <person name="Dalin E."/>
            <person name="Dehal P."/>
            <person name="Denys M."/>
            <person name="Detter J.C."/>
            <person name="Escobar J."/>
            <person name="Flowers D."/>
            <person name="Fotopulos D."/>
            <person name="Garcia C."/>
            <person name="Georgescu A.M."/>
            <person name="Glavina T."/>
            <person name="Gomez M."/>
            <person name="Gonzales E."/>
            <person name="Groza M."/>
            <person name="Hammon N."/>
            <person name="Hawkins T."/>
            <person name="Haydu L."/>
            <person name="Ho I."/>
            <person name="Huang W."/>
            <person name="Israni S."/>
            <person name="Jett J."/>
            <person name="Kadner K."/>
            <person name="Kimball H."/>
            <person name="Kobayashi A."/>
            <person name="Larionov V."/>
            <person name="Leem S.H."/>
            <person name="Lopez F."/>
            <person name="Lou Y."/>
            <person name="Lowry S."/>
            <person name="Malfatti S."/>
            <person name="Martinez D."/>
            <person name="McCready P."/>
            <person name="Medina C."/>
            <person name="Morgan J."/>
            <person name="Nelson K."/>
            <person name="Nolan M."/>
            <person name="Ovcharenko I."/>
            <person name="Pitluck S."/>
            <person name="Pollard M."/>
            <person name="Popkie A.P."/>
            <person name="Predki P."/>
            <person name="Quan G."/>
            <person name="Ramirez L."/>
            <person name="Rash S."/>
            <person name="Retterer J."/>
            <person name="Rodriguez A."/>
            <person name="Rogers S."/>
            <person name="Salamov A."/>
            <person name="Salazar A."/>
            <person name="She X."/>
            <person name="Smith D."/>
            <person name="Slezak T."/>
            <person name="Solovyev V."/>
            <person name="Thayer N."/>
            <person name="Tice H."/>
            <person name="Tsai M."/>
            <person name="Ustaszewska A."/>
            <person name="Vo N."/>
            <person name="Wagner M."/>
            <person name="Wheeler J."/>
            <person name="Wu K."/>
            <person name="Xie G."/>
            <person name="Yang J."/>
            <person name="Dubchak I."/>
            <person name="Furey T.S."/>
            <person name="DeJong P."/>
            <person name="Dickson M."/>
            <person name="Gordon D."/>
            <person name="Eichler E.E."/>
            <person name="Pennacchio L.A."/>
            <person name="Richardson P."/>
            <person name="Stubbs L."/>
            <person name="Rokhsar D.S."/>
            <person name="Myers R.M."/>
            <person name="Rubin E.M."/>
            <person name="Lucas S.M."/>
        </authorList>
    </citation>
    <scope>NUCLEOTIDE SEQUENCE [LARGE SCALE GENOMIC DNA]</scope>
</reference>
<reference evidence="3 4" key="1">
    <citation type="journal article" date="2001" name="Nature">
        <title>Initial sequencing and analysis of the human genome.</title>
        <authorList>
            <consortium name="International Human Genome Sequencing Consortium"/>
            <person name="Lander E.S."/>
            <person name="Linton L.M."/>
            <person name="Birren B."/>
            <person name="Nusbaum C."/>
            <person name="Zody M.C."/>
            <person name="Baldwin J."/>
            <person name="Devon K."/>
            <person name="Dewar K."/>
            <person name="Doyle M."/>
            <person name="FitzHugh W."/>
            <person name="Funke R."/>
            <person name="Gage D."/>
            <person name="Harris K."/>
            <person name="Heaford A."/>
            <person name="Howland J."/>
            <person name="Kann L."/>
            <person name="Lehoczky J."/>
            <person name="LeVine R."/>
            <person name="McEwan P."/>
            <person name="McKernan K."/>
            <person name="Meldrim J."/>
            <person name="Mesirov J.P."/>
            <person name="Miranda C."/>
            <person name="Morris W."/>
            <person name="Naylor J."/>
            <person name="Raymond C."/>
            <person name="Rosetti M."/>
            <person name="Santos R."/>
            <person name="Sheridan A."/>
            <person name="Sougnez C."/>
            <person name="Stange-Thomann N."/>
            <person name="Stojanovic N."/>
            <person name="Subramanian A."/>
            <person name="Wyman D."/>
            <person name="Rogers J."/>
            <person name="Sulston J."/>
            <person name="Ainscough R."/>
            <person name="Beck S."/>
            <person name="Bentley D."/>
            <person name="Burton J."/>
            <person name="Clee C."/>
            <person name="Carter N."/>
            <person name="Coulson A."/>
            <person name="Deadman R."/>
            <person name="Deloukas P."/>
            <person name="Dunham A."/>
            <person name="Dunham I."/>
            <person name="Durbin R."/>
            <person name="French L."/>
            <person name="Grafham D."/>
            <person name="Gregory S."/>
            <person name="Hubbard T."/>
            <person name="Humphray S."/>
            <person name="Hunt A."/>
            <person name="Jones M."/>
            <person name="Lloyd C."/>
            <person name="McMurray A."/>
            <person name="Matthews L."/>
            <person name="Mercer S."/>
            <person name="Milne S."/>
            <person name="Mullikin J.C."/>
            <person name="Mungall A."/>
            <person name="Plumb R."/>
            <person name="Ross M."/>
            <person name="Shownkeen R."/>
            <person name="Sims S."/>
            <person name="Waterston R.H."/>
            <person name="Wilson R.K."/>
            <person name="Hillier L.W."/>
            <person name="McPherson J.D."/>
            <person name="Marra M.A."/>
            <person name="Mardis E.R."/>
            <person name="Fulton L.A."/>
            <person name="Chinwalla A.T."/>
            <person name="Pepin K.H."/>
            <person name="Gish W.R."/>
            <person name="Chissoe S.L."/>
            <person name="Wendl M.C."/>
            <person name="Delehaunty K.D."/>
            <person name="Miner T.L."/>
            <person name="Delehaunty A."/>
            <person name="Kramer J.B."/>
            <person name="Cook L.L."/>
            <person name="Fulton R.S."/>
            <person name="Johnson D.L."/>
            <person name="Minx P.J."/>
            <person name="Clifton S.W."/>
            <person name="Hawkins T."/>
            <person name="Branscomb E."/>
            <person name="Predki P."/>
            <person name="Richardson P."/>
            <person name="Wenning S."/>
            <person name="Slezak T."/>
            <person name="Doggett N."/>
            <person name="Cheng J.F."/>
            <person name="Olsen A."/>
            <person name="Lucas S."/>
            <person name="Elkin C."/>
            <person name="Uberbacher E."/>
            <person name="Frazier M."/>
            <person name="Gibbs R.A."/>
            <person name="Muzny D.M."/>
            <person name="Scherer S.E."/>
            <person name="Bouck J.B."/>
            <person name="Sodergren E.J."/>
            <person name="Worley K.C."/>
            <person name="Rives C.M."/>
            <person name="Gorrell J.H."/>
            <person name="Metzker M.L."/>
            <person name="Naylor S.L."/>
            <person name="Kucherlapati R.S."/>
            <person name="Nelson D.L."/>
            <person name="Weinstock G.M."/>
            <person name="Sakaki Y."/>
            <person name="Fujiyama A."/>
            <person name="Hattori M."/>
            <person name="Yada T."/>
            <person name="Toyoda A."/>
            <person name="Itoh T."/>
            <person name="Kawagoe C."/>
            <person name="Watanabe H."/>
            <person name="Totoki Y."/>
            <person name="Taylor T."/>
            <person name="Weissenbach J."/>
            <person name="Heilig R."/>
            <person name="Saurin W."/>
            <person name="Artiguenave F."/>
            <person name="Brottier P."/>
            <person name="Bruls T."/>
            <person name="Pelletier E."/>
            <person name="Robert C."/>
            <person name="Wincker P."/>
            <person name="Smith D.R."/>
            <person name="Doucette-Stamm L."/>
            <person name="Rubenfield M."/>
            <person name="Weinstock K."/>
            <person name="Lee H.M."/>
            <person name="Dubois J."/>
            <person name="Rosenthal A."/>
            <person name="Platzer M."/>
            <person name="Nyakatura G."/>
            <person name="Taudien S."/>
            <person name="Rump A."/>
            <person name="Yang H."/>
            <person name="Yu J."/>
            <person name="Wang J."/>
            <person name="Huang G."/>
            <person name="Gu J."/>
            <person name="Hood L."/>
            <person name="Rowen L."/>
            <person name="Madan A."/>
            <person name="Qin S."/>
            <person name="Davis R.W."/>
            <person name="Federspiel N.A."/>
            <person name="Abola A.P."/>
            <person name="Proctor M.J."/>
            <person name="Myers R.M."/>
            <person name="Schmutz J."/>
            <person name="Dickson M."/>
            <person name="Grimwood J."/>
            <person name="Cox D.R."/>
            <person name="Olson M.V."/>
            <person name="Kaul R."/>
            <person name="Raymond C."/>
            <person name="Shimizu N."/>
            <person name="Kawasaki K."/>
            <person name="Minoshima S."/>
            <person name="Evans G.A."/>
            <person name="Athanasiou M."/>
            <person name="Schultz R."/>
            <person name="Roe B.A."/>
            <person name="Chen F."/>
            <person name="Pan H."/>
            <person name="Ramser J."/>
            <person name="Lehrach H."/>
            <person name="Reinhardt R."/>
            <person name="McCombie W.R."/>
            <person name="de la Bastide M."/>
            <person name="Dedhia N."/>
            <person name="Blocker H."/>
            <person name="Hornischer K."/>
            <person name="Nordsiek G."/>
            <person name="Agarwala R."/>
            <person name="Aravind L."/>
            <person name="Bailey J.A."/>
            <person name="Bateman A."/>
            <person name="Batzoglou S."/>
            <person name="Birney E."/>
            <person name="Bork P."/>
            <person name="Brown D.G."/>
            <person name="Burge C.B."/>
            <person name="Cerutti L."/>
            <person name="Chen H.C."/>
            <person name="Church D."/>
            <person name="Clamp M."/>
            <person name="Copley R.R."/>
            <person name="Doerks T."/>
            <person name="Eddy S.R."/>
            <person name="Eichler E.E."/>
            <person name="Furey T.S."/>
            <person name="Galagan J."/>
            <person name="Gilbert J.G."/>
            <person name="Harmon C."/>
            <person name="Hayashizaki Y."/>
            <person name="Haussler D."/>
            <person name="Hermjakob H."/>
            <person name="Hokamp K."/>
            <person name="Jang W."/>
            <person name="Johnson L.S."/>
            <person name="Jones T.A."/>
            <person name="Kasif S."/>
            <person name="Kaspryzk A."/>
            <person name="Kennedy S."/>
            <person name="Kent W.J."/>
            <person name="Kitts P."/>
            <person name="Koonin E.V."/>
            <person name="Korf I."/>
            <person name="Kulp D."/>
            <person name="Lancet D."/>
            <person name="Lowe T.M."/>
            <person name="McLysaght A."/>
            <person name="Mikkelsen T."/>
            <person name="Moran J.V."/>
            <person name="Mulder N."/>
            <person name="Pollara V.J."/>
            <person name="Ponting C.P."/>
            <person name="Schuler G."/>
            <person name="Schultz J."/>
            <person name="Slater G."/>
            <person name="Smit A.F."/>
            <person name="Stupka E."/>
            <person name="Szustakowski J."/>
            <person name="Thierry-Mieg D."/>
            <person name="Thierry-Mieg J."/>
            <person name="Wagner L."/>
            <person name="Wallis J."/>
            <person name="Wheeler R."/>
            <person name="Williams A."/>
            <person name="Wolf Y.I."/>
            <person name="Wolfe K.H."/>
            <person name="Yang S.P."/>
            <person name="Yeh R.F."/>
            <person name="Collins F."/>
            <person name="Guyer M.S."/>
            <person name="Peterson J."/>
            <person name="Felsenfeld A."/>
            <person name="Wetterstrand K.A."/>
            <person name="Patrinos A."/>
            <person name="Morgan M.J."/>
            <person name="de Jong P."/>
            <person name="Catanese J.J."/>
            <person name="Osoegawa K."/>
            <person name="Shizuya H."/>
            <person name="Choi S."/>
            <person name="Chen Y.J."/>
        </authorList>
    </citation>
    <scope>NUCLEOTIDE SEQUENCE [LARGE SCALE GENOMIC DNA]</scope>
</reference>
<dbReference type="GeneTree" id="ENSGT00940000153599"/>
<organism evidence="3 4">
    <name type="scientific">Homo sapiens</name>
    <name type="common">Human</name>
    <dbReference type="NCBI Taxonomy" id="9606"/>
    <lineage>
        <taxon>Eukaryota</taxon>
        <taxon>Metazoa</taxon>
        <taxon>Chordata</taxon>
        <taxon>Craniata</taxon>
        <taxon>Vertebrata</taxon>
        <taxon>Euteleostomi</taxon>
        <taxon>Mammalia</taxon>
        <taxon>Eutheria</taxon>
        <taxon>Euarchontoglires</taxon>
        <taxon>Primates</taxon>
        <taxon>Haplorrhini</taxon>
        <taxon>Catarrhini</taxon>
        <taxon>Hominidae</taxon>
        <taxon>Homo</taxon>
    </lineage>
</organism>